<dbReference type="EMBL" id="JBHUNF010000002">
    <property type="protein sequence ID" value="MFD2674365.1"/>
    <property type="molecule type" value="Genomic_DNA"/>
</dbReference>
<reference evidence="3" key="1">
    <citation type="journal article" date="2019" name="Int. J. Syst. Evol. Microbiol.">
        <title>The Global Catalogue of Microorganisms (GCM) 10K type strain sequencing project: providing services to taxonomists for standard genome sequencing and annotation.</title>
        <authorList>
            <consortium name="The Broad Institute Genomics Platform"/>
            <consortium name="The Broad Institute Genome Sequencing Center for Infectious Disease"/>
            <person name="Wu L."/>
            <person name="Ma J."/>
        </authorList>
    </citation>
    <scope>NUCLEOTIDE SEQUENCE [LARGE SCALE GENOMIC DNA]</scope>
    <source>
        <strain evidence="3">TISTR 1511</strain>
    </source>
</reference>
<dbReference type="Gene3D" id="1.10.287.1060">
    <property type="entry name" value="ESAT-6-like"/>
    <property type="match status" value="1"/>
</dbReference>
<comment type="caution">
    <text evidence="2">The sequence shown here is derived from an EMBL/GenBank/DDBJ whole genome shotgun (WGS) entry which is preliminary data.</text>
</comment>
<protein>
    <recommendedName>
        <fullName evidence="1">ESAT-6-like protein</fullName>
    </recommendedName>
</protein>
<keyword evidence="3" id="KW-1185">Reference proteome</keyword>
<dbReference type="Proteomes" id="UP001597453">
    <property type="component" value="Unassembled WGS sequence"/>
</dbReference>
<sequence>MAKFTVDSDQLQSAVGAVRGEIDAVQTHSNQLTTQLNNLEASWQGQASAAFQGVVEQWRATQKQVEEAINNINTALGSAATSYGTTEQDVVRLFS</sequence>
<dbReference type="Pfam" id="PF06013">
    <property type="entry name" value="WXG100"/>
    <property type="match status" value="1"/>
</dbReference>
<dbReference type="InterPro" id="IPR010310">
    <property type="entry name" value="T7SS_ESAT-6-like"/>
</dbReference>
<comment type="similarity">
    <text evidence="1">Belongs to the WXG100 family.</text>
</comment>
<proteinExistence type="inferred from homology"/>
<dbReference type="NCBIfam" id="TIGR03930">
    <property type="entry name" value="WXG100_ESAT6"/>
    <property type="match status" value="1"/>
</dbReference>
<dbReference type="RefSeq" id="WP_066056829.1">
    <property type="nucleotide sequence ID" value="NZ_JBHUNF010000002.1"/>
</dbReference>
<gene>
    <name evidence="2" type="ORF">ACFSUQ_03500</name>
</gene>
<evidence type="ECO:0000256" key="1">
    <source>
        <dbReference type="RuleBase" id="RU362001"/>
    </source>
</evidence>
<accession>A0ABW5RH33</accession>
<evidence type="ECO:0000313" key="2">
    <source>
        <dbReference type="EMBL" id="MFD2674365.1"/>
    </source>
</evidence>
<dbReference type="SUPFAM" id="SSF140453">
    <property type="entry name" value="EsxAB dimer-like"/>
    <property type="match status" value="1"/>
</dbReference>
<name>A0ABW5RH33_9MICO</name>
<organism evidence="2 3">
    <name type="scientific">Gulosibacter bifidus</name>
    <dbReference type="NCBI Taxonomy" id="272239"/>
    <lineage>
        <taxon>Bacteria</taxon>
        <taxon>Bacillati</taxon>
        <taxon>Actinomycetota</taxon>
        <taxon>Actinomycetes</taxon>
        <taxon>Micrococcales</taxon>
        <taxon>Microbacteriaceae</taxon>
        <taxon>Gulosibacter</taxon>
    </lineage>
</organism>
<dbReference type="InterPro" id="IPR036689">
    <property type="entry name" value="ESAT-6-like_sf"/>
</dbReference>
<evidence type="ECO:0000313" key="3">
    <source>
        <dbReference type="Proteomes" id="UP001597453"/>
    </source>
</evidence>